<evidence type="ECO:0000313" key="20">
    <source>
        <dbReference type="Proteomes" id="UP000824540"/>
    </source>
</evidence>
<evidence type="ECO:0000256" key="12">
    <source>
        <dbReference type="ARBA" id="ARBA00023180"/>
    </source>
</evidence>
<comment type="function">
    <text evidence="14">Hydrolyzes specifically phosphatidic acid (PA) to produce 2-acyl lysophosphatidic acid (LPA; a potent bioactive lipid mediator) and fatty acid. Does not hydrolyze other phospholipids, like phosphatidylserine (PS), phosphatidylcholine (PC) and phosphatidylethanolamine (PE) or triacylglycerol (TG).</text>
</comment>
<dbReference type="PANTHER" id="PTHR11610:SF12">
    <property type="entry name" value="LIPASE MEMBER H"/>
    <property type="match status" value="1"/>
</dbReference>
<dbReference type="GO" id="GO:0052689">
    <property type="term" value="F:carboxylic ester hydrolase activity"/>
    <property type="evidence" value="ECO:0007669"/>
    <property type="project" value="InterPro"/>
</dbReference>
<keyword evidence="20" id="KW-1185">Reference proteome</keyword>
<evidence type="ECO:0000256" key="1">
    <source>
        <dbReference type="ARBA" id="ARBA00004202"/>
    </source>
</evidence>
<organism evidence="19 20">
    <name type="scientific">Albula glossodonta</name>
    <name type="common">roundjaw bonefish</name>
    <dbReference type="NCBI Taxonomy" id="121402"/>
    <lineage>
        <taxon>Eukaryota</taxon>
        <taxon>Metazoa</taxon>
        <taxon>Chordata</taxon>
        <taxon>Craniata</taxon>
        <taxon>Vertebrata</taxon>
        <taxon>Euteleostomi</taxon>
        <taxon>Actinopterygii</taxon>
        <taxon>Neopterygii</taxon>
        <taxon>Teleostei</taxon>
        <taxon>Albuliformes</taxon>
        <taxon>Albulidae</taxon>
        <taxon>Albula</taxon>
    </lineage>
</organism>
<dbReference type="PRINTS" id="PR00821">
    <property type="entry name" value="TAGLIPASE"/>
</dbReference>
<comment type="catalytic activity">
    <reaction evidence="13">
        <text>1-hexadecanoyl-2-(9Z-octadecenoyl)-sn-glycero-3-phosphate + H2O = 2-(9Z-octadecenoyl)-sn-glycero-3-phosphate + hexadecanoate + H(+)</text>
        <dbReference type="Rhea" id="RHEA:40943"/>
        <dbReference type="ChEBI" id="CHEBI:7896"/>
        <dbReference type="ChEBI" id="CHEBI:15377"/>
        <dbReference type="ChEBI" id="CHEBI:15378"/>
        <dbReference type="ChEBI" id="CHEBI:64839"/>
        <dbReference type="ChEBI" id="CHEBI:77593"/>
    </reaction>
    <physiologicalReaction direction="left-to-right" evidence="13">
        <dbReference type="Rhea" id="RHEA:40944"/>
    </physiologicalReaction>
</comment>
<keyword evidence="11" id="KW-1015">Disulfide bond</keyword>
<evidence type="ECO:0000256" key="11">
    <source>
        <dbReference type="ARBA" id="ARBA00023157"/>
    </source>
</evidence>
<dbReference type="EMBL" id="JAFBMS010000006">
    <property type="protein sequence ID" value="KAG9351400.1"/>
    <property type="molecule type" value="Genomic_DNA"/>
</dbReference>
<accession>A0A8T2PGX3</accession>
<keyword evidence="16" id="KW-0479">Metal-binding</keyword>
<keyword evidence="9" id="KW-0443">Lipid metabolism</keyword>
<evidence type="ECO:0000256" key="15">
    <source>
        <dbReference type="PIRSR" id="PIRSR000865-1"/>
    </source>
</evidence>
<dbReference type="OrthoDB" id="199913at2759"/>
<dbReference type="GO" id="GO:0005886">
    <property type="term" value="C:plasma membrane"/>
    <property type="evidence" value="ECO:0007669"/>
    <property type="project" value="UniProtKB-SubCell"/>
</dbReference>
<sequence length="475" mass="53264">MNLTILLLLSIHVLAFLMVCFCSRMLSWFLSVVVAVMVCEGLGRDCDDFTDLGFHDSFIGTKLKVKILLYTKDNIDCGDEVSHHNLTSAPLFNLTRRTTFVIHGYRPTGAPPVWMGKIVRQLISQDDMNVLVVDWNRGAANINYLIAVTNTKKTAENITSFIQVMQANGASLSSIHMIGVSLGAHISGFVGANFNGQIGRITALDPAGPMFTGTPPEDRLDPTDAQFIDVLHTDMDALGFRKPLGHIDFYANGGADQPGCPRTIFSGKEYFVCDHQRSVFLFLCSLNKTCNITAYPCTSYTDFLDGKCMNCDTFKPAPCPTFGYYISEWRDTILRLNQTKAFFSTNADPPYCRTNYLVDIVPWNKPIRWGVITIKMHSGEDVAEAKIDHKAAKFEQYRGTTLLAQFDKHPQTVQKISLQFSTQNVVGPRYKLRVLRIQIRPLEFSDGPGLCRYDIILEENVDVSFRPLPCEKSDF</sequence>
<dbReference type="CDD" id="cd00707">
    <property type="entry name" value="Pancreat_lipase_like"/>
    <property type="match status" value="1"/>
</dbReference>
<dbReference type="InterPro" id="IPR016272">
    <property type="entry name" value="Lipase_LIPH"/>
</dbReference>
<dbReference type="Proteomes" id="UP000824540">
    <property type="component" value="Unassembled WGS sequence"/>
</dbReference>
<evidence type="ECO:0000256" key="5">
    <source>
        <dbReference type="ARBA" id="ARBA00022525"/>
    </source>
</evidence>
<gene>
    <name evidence="19" type="ORF">JZ751_022650</name>
</gene>
<keyword evidence="4" id="KW-1003">Cell membrane</keyword>
<evidence type="ECO:0000313" key="19">
    <source>
        <dbReference type="EMBL" id="KAG9351400.1"/>
    </source>
</evidence>
<evidence type="ECO:0000256" key="3">
    <source>
        <dbReference type="ARBA" id="ARBA00010701"/>
    </source>
</evidence>
<dbReference type="GO" id="GO:0004620">
    <property type="term" value="F:phospholipase activity"/>
    <property type="evidence" value="ECO:0007669"/>
    <property type="project" value="TreeGrafter"/>
</dbReference>
<evidence type="ECO:0000256" key="10">
    <source>
        <dbReference type="ARBA" id="ARBA00023136"/>
    </source>
</evidence>
<proteinExistence type="inferred from homology"/>
<name>A0A8T2PGX3_9TELE</name>
<comment type="caution">
    <text evidence="19">The sequence shown here is derived from an EMBL/GenBank/DDBJ whole genome shotgun (WGS) entry which is preliminary data.</text>
</comment>
<dbReference type="GO" id="GO:0046872">
    <property type="term" value="F:metal ion binding"/>
    <property type="evidence" value="ECO:0007669"/>
    <property type="project" value="UniProtKB-KW"/>
</dbReference>
<dbReference type="Pfam" id="PF00151">
    <property type="entry name" value="Lipase"/>
    <property type="match status" value="1"/>
</dbReference>
<keyword evidence="12" id="KW-0325">Glycoprotein</keyword>
<evidence type="ECO:0000256" key="9">
    <source>
        <dbReference type="ARBA" id="ARBA00023098"/>
    </source>
</evidence>
<feature type="binding site" evidence="16">
    <location>
        <position position="221"/>
    </location>
    <ligand>
        <name>Ca(2+)</name>
        <dbReference type="ChEBI" id="CHEBI:29108"/>
    </ligand>
</feature>
<dbReference type="GO" id="GO:0008201">
    <property type="term" value="F:heparin binding"/>
    <property type="evidence" value="ECO:0007669"/>
    <property type="project" value="UniProtKB-ARBA"/>
</dbReference>
<dbReference type="InterPro" id="IPR013818">
    <property type="entry name" value="Lipase"/>
</dbReference>
<comment type="similarity">
    <text evidence="3 17">Belongs to the AB hydrolase superfamily. Lipase family.</text>
</comment>
<keyword evidence="10" id="KW-0472">Membrane</keyword>
<reference evidence="19" key="1">
    <citation type="thesis" date="2021" institute="BYU ScholarsArchive" country="Provo, UT, USA">
        <title>Applications of and Algorithms for Genome Assembly and Genomic Analyses with an Emphasis on Marine Teleosts.</title>
        <authorList>
            <person name="Pickett B.D."/>
        </authorList>
    </citation>
    <scope>NUCLEOTIDE SEQUENCE</scope>
    <source>
        <strain evidence="19">HI-2016</strain>
    </source>
</reference>
<keyword evidence="16" id="KW-0106">Calcium</keyword>
<evidence type="ECO:0000256" key="17">
    <source>
        <dbReference type="RuleBase" id="RU004262"/>
    </source>
</evidence>
<dbReference type="PANTHER" id="PTHR11610">
    <property type="entry name" value="LIPASE"/>
    <property type="match status" value="1"/>
</dbReference>
<dbReference type="GO" id="GO:0006654">
    <property type="term" value="P:phosphatidic acid biosynthetic process"/>
    <property type="evidence" value="ECO:0007669"/>
    <property type="project" value="UniProtKB-ARBA"/>
</dbReference>
<feature type="active site" description="Nucleophile" evidence="15">
    <location>
        <position position="181"/>
    </location>
</feature>
<dbReference type="GO" id="GO:0005615">
    <property type="term" value="C:extracellular space"/>
    <property type="evidence" value="ECO:0007669"/>
    <property type="project" value="TreeGrafter"/>
</dbReference>
<dbReference type="InterPro" id="IPR029058">
    <property type="entry name" value="AB_hydrolase_fold"/>
</dbReference>
<evidence type="ECO:0000256" key="8">
    <source>
        <dbReference type="ARBA" id="ARBA00022963"/>
    </source>
</evidence>
<keyword evidence="8" id="KW-0442">Lipid degradation</keyword>
<protein>
    <recommendedName>
        <fullName evidence="18">Lipase domain-containing protein</fullName>
    </recommendedName>
</protein>
<evidence type="ECO:0000259" key="18">
    <source>
        <dbReference type="Pfam" id="PF00151"/>
    </source>
</evidence>
<dbReference type="FunFam" id="3.40.50.1820:FF:000063">
    <property type="entry name" value="Lipase member H"/>
    <property type="match status" value="1"/>
</dbReference>
<dbReference type="SUPFAM" id="SSF53474">
    <property type="entry name" value="alpha/beta-Hydrolases"/>
    <property type="match status" value="1"/>
</dbReference>
<dbReference type="AlphaFoldDB" id="A0A8T2PGX3"/>
<dbReference type="InterPro" id="IPR000734">
    <property type="entry name" value="TAG_lipase"/>
</dbReference>
<evidence type="ECO:0000256" key="6">
    <source>
        <dbReference type="ARBA" id="ARBA00022729"/>
    </source>
</evidence>
<dbReference type="Gene3D" id="3.40.50.1820">
    <property type="entry name" value="alpha/beta hydrolase"/>
    <property type="match status" value="1"/>
</dbReference>
<evidence type="ECO:0000256" key="7">
    <source>
        <dbReference type="ARBA" id="ARBA00022801"/>
    </source>
</evidence>
<evidence type="ECO:0000256" key="13">
    <source>
        <dbReference type="ARBA" id="ARBA00048637"/>
    </source>
</evidence>
<keyword evidence="6" id="KW-0732">Signal</keyword>
<dbReference type="InterPro" id="IPR033906">
    <property type="entry name" value="Lipase_N"/>
</dbReference>
<evidence type="ECO:0000256" key="14">
    <source>
        <dbReference type="ARBA" id="ARBA00049600"/>
    </source>
</evidence>
<evidence type="ECO:0000256" key="4">
    <source>
        <dbReference type="ARBA" id="ARBA00022475"/>
    </source>
</evidence>
<dbReference type="PIRSF" id="PIRSF000865">
    <property type="entry name" value="Lipoprotein_lipase_LIPH"/>
    <property type="match status" value="1"/>
</dbReference>
<evidence type="ECO:0000256" key="16">
    <source>
        <dbReference type="PIRSR" id="PIRSR000865-2"/>
    </source>
</evidence>
<dbReference type="GO" id="GO:0016042">
    <property type="term" value="P:lipid catabolic process"/>
    <property type="evidence" value="ECO:0007669"/>
    <property type="project" value="UniProtKB-KW"/>
</dbReference>
<feature type="domain" description="Lipase" evidence="18">
    <location>
        <begin position="61"/>
        <end position="351"/>
    </location>
</feature>
<comment type="subcellular location">
    <subcellularLocation>
        <location evidence="1">Cell membrane</location>
        <topology evidence="1">Peripheral membrane protein</topology>
    </subcellularLocation>
    <subcellularLocation>
        <location evidence="2">Secreted</location>
    </subcellularLocation>
</comment>
<feature type="binding site" evidence="16">
    <location>
        <position position="219"/>
    </location>
    <ligand>
        <name>Ca(2+)</name>
        <dbReference type="ChEBI" id="CHEBI:29108"/>
    </ligand>
</feature>
<feature type="binding site" evidence="16">
    <location>
        <position position="224"/>
    </location>
    <ligand>
        <name>Ca(2+)</name>
        <dbReference type="ChEBI" id="CHEBI:29108"/>
    </ligand>
</feature>
<keyword evidence="5" id="KW-0964">Secreted</keyword>
<feature type="active site" description="Charge relay system" evidence="15">
    <location>
        <position position="205"/>
    </location>
</feature>
<keyword evidence="7" id="KW-0378">Hydrolase</keyword>
<feature type="active site" description="Charge relay system" evidence="15">
    <location>
        <position position="275"/>
    </location>
</feature>
<evidence type="ECO:0000256" key="2">
    <source>
        <dbReference type="ARBA" id="ARBA00004613"/>
    </source>
</evidence>